<feature type="domain" description="Ig-like" evidence="2">
    <location>
        <begin position="247"/>
        <end position="330"/>
    </location>
</feature>
<evidence type="ECO:0000313" key="3">
    <source>
        <dbReference type="Ensembl" id="ENSSPAP00000005815.1"/>
    </source>
</evidence>
<dbReference type="Gene3D" id="2.60.40.10">
    <property type="entry name" value="Immunoglobulins"/>
    <property type="match status" value="3"/>
</dbReference>
<dbReference type="InterPro" id="IPR036179">
    <property type="entry name" value="Ig-like_dom_sf"/>
</dbReference>
<dbReference type="PANTHER" id="PTHR46013:SF4">
    <property type="entry name" value="B-CELL RECEPTOR CD22-RELATED"/>
    <property type="match status" value="1"/>
</dbReference>
<keyword evidence="1" id="KW-0472">Membrane</keyword>
<dbReference type="AlphaFoldDB" id="A0A3B4ZB80"/>
<sequence length="346" mass="38992">GNLSVLHPLPYFFFHLDIVTFVSGIFCRTYRVRYRRQHICAVKGSSVVFRCSFFYPDGERVQTVKWGHERHSIYAGPFIYDSELNNASSRFEYIGNRHHNCSLKIHQVEHNDAGKYTFRFTTDSRGGKWTGGGDLSMVVSKPNGKETMKEGDSVNLTCVNSCDKLSSEFTWFKNGENITEGPVLHLRNMSVTNSGNYTCSLKSHTGTAPPVKHIDVECEYWTRAATTQSLTQRMRKKLNSGFLSDGPKNTSASVEPSAKADAGSNVTLICSSHANPPVENYTWFKIYDNDIIAVGQQHEYRFNEVSQGDDGQYFCRATNKHGSQNSSVIALEIKGKWDKAYNILKC</sequence>
<dbReference type="SMART" id="SM00408">
    <property type="entry name" value="IGc2"/>
    <property type="match status" value="2"/>
</dbReference>
<dbReference type="InterPro" id="IPR003599">
    <property type="entry name" value="Ig_sub"/>
</dbReference>
<dbReference type="PROSITE" id="PS50835">
    <property type="entry name" value="IG_LIKE"/>
    <property type="match status" value="2"/>
</dbReference>
<dbReference type="Pfam" id="PF13895">
    <property type="entry name" value="Ig_2"/>
    <property type="match status" value="2"/>
</dbReference>
<dbReference type="InterPro" id="IPR003598">
    <property type="entry name" value="Ig_sub2"/>
</dbReference>
<dbReference type="GeneTree" id="ENSGT01010000222294"/>
<proteinExistence type="predicted"/>
<dbReference type="InterPro" id="IPR007110">
    <property type="entry name" value="Ig-like_dom"/>
</dbReference>
<dbReference type="PANTHER" id="PTHR46013">
    <property type="entry name" value="VASCULAR CELL ADHESION MOLECULE 1"/>
    <property type="match status" value="1"/>
</dbReference>
<protein>
    <recommendedName>
        <fullName evidence="2">Ig-like domain-containing protein</fullName>
    </recommendedName>
</protein>
<feature type="transmembrane region" description="Helical" evidence="1">
    <location>
        <begin position="12"/>
        <end position="30"/>
    </location>
</feature>
<feature type="domain" description="Ig-like" evidence="2">
    <location>
        <begin position="136"/>
        <end position="215"/>
    </location>
</feature>
<organism evidence="3">
    <name type="scientific">Stegastes partitus</name>
    <name type="common">bicolor damselfish</name>
    <dbReference type="NCBI Taxonomy" id="144197"/>
    <lineage>
        <taxon>Eukaryota</taxon>
        <taxon>Metazoa</taxon>
        <taxon>Chordata</taxon>
        <taxon>Craniata</taxon>
        <taxon>Vertebrata</taxon>
        <taxon>Euteleostomi</taxon>
        <taxon>Actinopterygii</taxon>
        <taxon>Neopterygii</taxon>
        <taxon>Teleostei</taxon>
        <taxon>Neoteleostei</taxon>
        <taxon>Acanthomorphata</taxon>
        <taxon>Ovalentaria</taxon>
        <taxon>Pomacentridae</taxon>
        <taxon>Stegastes</taxon>
    </lineage>
</organism>
<accession>A0A3B4ZB80</accession>
<evidence type="ECO:0000259" key="2">
    <source>
        <dbReference type="PROSITE" id="PS50835"/>
    </source>
</evidence>
<dbReference type="InterPro" id="IPR013783">
    <property type="entry name" value="Ig-like_fold"/>
</dbReference>
<keyword evidence="1" id="KW-1133">Transmembrane helix</keyword>
<dbReference type="SUPFAM" id="SSF48726">
    <property type="entry name" value="Immunoglobulin"/>
    <property type="match status" value="3"/>
</dbReference>
<name>A0A3B4ZB80_9TELE</name>
<keyword evidence="1" id="KW-0812">Transmembrane</keyword>
<dbReference type="Ensembl" id="ENSSPAT00000005932.1">
    <property type="protein sequence ID" value="ENSSPAP00000005815.1"/>
    <property type="gene ID" value="ENSSPAG00000004500.1"/>
</dbReference>
<dbReference type="SMART" id="SM00409">
    <property type="entry name" value="IG"/>
    <property type="match status" value="3"/>
</dbReference>
<evidence type="ECO:0000256" key="1">
    <source>
        <dbReference type="SAM" id="Phobius"/>
    </source>
</evidence>
<dbReference type="STRING" id="144197.ENSSPAP00000005815"/>
<reference evidence="3" key="1">
    <citation type="submission" date="2023-09" db="UniProtKB">
        <authorList>
            <consortium name="Ensembl"/>
        </authorList>
    </citation>
    <scope>IDENTIFICATION</scope>
</reference>